<dbReference type="EMBL" id="JABBWE010000008">
    <property type="protein sequence ID" value="KAG1800913.1"/>
    <property type="molecule type" value="Genomic_DNA"/>
</dbReference>
<dbReference type="AlphaFoldDB" id="A0A9P7DQX4"/>
<accession>A0A9P7DQX4</accession>
<name>A0A9P7DQX4_9AGAM</name>
<dbReference type="PANTHER" id="PTHR34409:SF1">
    <property type="entry name" value="MYB-LIKE DOMAIN-CONTAINING PROTEIN"/>
    <property type="match status" value="1"/>
</dbReference>
<keyword evidence="4" id="KW-1185">Reference proteome</keyword>
<dbReference type="Proteomes" id="UP000719766">
    <property type="component" value="Unassembled WGS sequence"/>
</dbReference>
<dbReference type="GeneID" id="64599664"/>
<dbReference type="RefSeq" id="XP_041164655.1">
    <property type="nucleotide sequence ID" value="XM_041305900.1"/>
</dbReference>
<reference evidence="3" key="1">
    <citation type="journal article" date="2020" name="New Phytol.">
        <title>Comparative genomics reveals dynamic genome evolution in host specialist ectomycorrhizal fungi.</title>
        <authorList>
            <person name="Lofgren L.A."/>
            <person name="Nguyen N.H."/>
            <person name="Vilgalys R."/>
            <person name="Ruytinx J."/>
            <person name="Liao H.L."/>
            <person name="Branco S."/>
            <person name="Kuo A."/>
            <person name="LaButti K."/>
            <person name="Lipzen A."/>
            <person name="Andreopoulos W."/>
            <person name="Pangilinan J."/>
            <person name="Riley R."/>
            <person name="Hundley H."/>
            <person name="Na H."/>
            <person name="Barry K."/>
            <person name="Grigoriev I.V."/>
            <person name="Stajich J.E."/>
            <person name="Kennedy P.G."/>
        </authorList>
    </citation>
    <scope>NUCLEOTIDE SEQUENCE</scope>
    <source>
        <strain evidence="3">S12</strain>
    </source>
</reference>
<evidence type="ECO:0000259" key="2">
    <source>
        <dbReference type="Pfam" id="PF20681"/>
    </source>
</evidence>
<dbReference type="OrthoDB" id="99432at2759"/>
<keyword evidence="1" id="KW-0175">Coiled coil</keyword>
<gene>
    <name evidence="3" type="ORF">HD556DRAFT_1438914</name>
</gene>
<dbReference type="Pfam" id="PF20681">
    <property type="entry name" value="DUF6818"/>
    <property type="match status" value="1"/>
</dbReference>
<protein>
    <recommendedName>
        <fullName evidence="2">DUF6818 domain-containing protein</fullName>
    </recommendedName>
</protein>
<organism evidence="3 4">
    <name type="scientific">Suillus plorans</name>
    <dbReference type="NCBI Taxonomy" id="116603"/>
    <lineage>
        <taxon>Eukaryota</taxon>
        <taxon>Fungi</taxon>
        <taxon>Dikarya</taxon>
        <taxon>Basidiomycota</taxon>
        <taxon>Agaricomycotina</taxon>
        <taxon>Agaricomycetes</taxon>
        <taxon>Agaricomycetidae</taxon>
        <taxon>Boletales</taxon>
        <taxon>Suillineae</taxon>
        <taxon>Suillaceae</taxon>
        <taxon>Suillus</taxon>
    </lineage>
</organism>
<dbReference type="PANTHER" id="PTHR34409">
    <property type="entry name" value="SET DOMAIN-CONTAINING PROTEIN"/>
    <property type="match status" value="1"/>
</dbReference>
<dbReference type="InterPro" id="IPR049203">
    <property type="entry name" value="DUF6818"/>
</dbReference>
<evidence type="ECO:0000256" key="1">
    <source>
        <dbReference type="SAM" id="Coils"/>
    </source>
</evidence>
<feature type="coiled-coil region" evidence="1">
    <location>
        <begin position="191"/>
        <end position="218"/>
    </location>
</feature>
<sequence length="280" mass="31532">MARTMIQSHARFCPRPSHNLCLLAKLLVAADSHDRPTCPAKSLELKFKQLVRTTKPTGDAECPPHIERAHKIDFCMNEKAGTRDLDDDEFTDEVINIRSDEDEPQRAGTPKVSVKTEIWEPALSISCCSVGTPTPRPRTSRTSDLNLLTLITTSLDPQLQAAQDDEHAARTLQTTQLVSMSNQLRDAHMTINSLRNQLLQCECERANAERHADCLEMQLEMARLVQKGPDCRLMPHMPRPQYICHETKYTDGGASTIWVSPDDEDEGFDFNQDNFCDVVS</sequence>
<feature type="domain" description="DUF6818" evidence="2">
    <location>
        <begin position="41"/>
        <end position="89"/>
    </location>
</feature>
<proteinExistence type="predicted"/>
<comment type="caution">
    <text evidence="3">The sequence shown here is derived from an EMBL/GenBank/DDBJ whole genome shotgun (WGS) entry which is preliminary data.</text>
</comment>
<evidence type="ECO:0000313" key="4">
    <source>
        <dbReference type="Proteomes" id="UP000719766"/>
    </source>
</evidence>
<evidence type="ECO:0000313" key="3">
    <source>
        <dbReference type="EMBL" id="KAG1800913.1"/>
    </source>
</evidence>